<protein>
    <submittedName>
        <fullName evidence="1">Uncharacterized protein</fullName>
    </submittedName>
</protein>
<dbReference type="AlphaFoldDB" id="A0A8T8I114"/>
<sequence length="240" mass="27041">MSYRRTPPVALDRFVAEFERQGLVVGVRSVLRTPLNYVDRRTTPRGVVHRLEWGYGKVVEVLDQDLTLDGASLSTRSKVLFHGDVVRAVTVTAAARGEYRLDIATRDLRWGWYSQIFHEADQGTVHLAEVELDPDGERARIVRVHTQDPNGRRGDNEHRGVTTVRLDRAQFGPAARELVKQAWLKERSGTDQDSAPVHALVKLRTGTFLDSRGDEVHFDYLTPHQLPAGSRVLMTATGIR</sequence>
<feature type="non-terminal residue" evidence="1">
    <location>
        <position position="240"/>
    </location>
</feature>
<name>A0A8T8I114_9PSEU</name>
<reference evidence="1" key="1">
    <citation type="submission" date="2021-04" db="EMBL/GenBank/DDBJ databases">
        <title>Saccharothrix algeriensis WGS.</title>
        <authorList>
            <person name="Stuskova K."/>
            <person name="Hakalova E."/>
            <person name="Tebbal A.B."/>
            <person name="Eichmeier A."/>
        </authorList>
    </citation>
    <scope>NUCLEOTIDE SEQUENCE</scope>
    <source>
        <strain evidence="1">NRRL B-24137</strain>
    </source>
</reference>
<organism evidence="1 2">
    <name type="scientific">Saccharothrix algeriensis</name>
    <dbReference type="NCBI Taxonomy" id="173560"/>
    <lineage>
        <taxon>Bacteria</taxon>
        <taxon>Bacillati</taxon>
        <taxon>Actinomycetota</taxon>
        <taxon>Actinomycetes</taxon>
        <taxon>Pseudonocardiales</taxon>
        <taxon>Pseudonocardiaceae</taxon>
        <taxon>Saccharothrix</taxon>
    </lineage>
</organism>
<evidence type="ECO:0000313" key="2">
    <source>
        <dbReference type="Proteomes" id="UP000671828"/>
    </source>
</evidence>
<gene>
    <name evidence="1" type="ORF">J7S33_07035</name>
</gene>
<dbReference type="Proteomes" id="UP000671828">
    <property type="component" value="Chromosome"/>
</dbReference>
<proteinExistence type="predicted"/>
<evidence type="ECO:0000313" key="1">
    <source>
        <dbReference type="EMBL" id="QTR04603.1"/>
    </source>
</evidence>
<dbReference type="EMBL" id="CP072788">
    <property type="protein sequence ID" value="QTR04603.1"/>
    <property type="molecule type" value="Genomic_DNA"/>
</dbReference>
<accession>A0A8T8I114</accession>